<sequence>MSYPNNELLKLKEDIEKIRQKLNDLIMEEDYINNEIIEVSKALDKMIIDYIKLSKDTNIQKDDY</sequence>
<proteinExistence type="predicted"/>
<keyword evidence="2" id="KW-1185">Reference proteome</keyword>
<gene>
    <name evidence="1" type="ORF">F8154_00335</name>
</gene>
<dbReference type="InterPro" id="IPR036638">
    <property type="entry name" value="HLH_DNA-bd_sf"/>
</dbReference>
<comment type="caution">
    <text evidence="1">The sequence shown here is derived from an EMBL/GenBank/DDBJ whole genome shotgun (WGS) entry which is preliminary data.</text>
</comment>
<name>A0A6I0FDF5_9FIRM</name>
<dbReference type="Gene3D" id="4.10.280.10">
    <property type="entry name" value="Helix-loop-helix DNA-binding domain"/>
    <property type="match status" value="1"/>
</dbReference>
<dbReference type="Proteomes" id="UP000432715">
    <property type="component" value="Unassembled WGS sequence"/>
</dbReference>
<protein>
    <submittedName>
        <fullName evidence="1">Aspartyl-phosphate phosphatase Spo0E family protein</fullName>
    </submittedName>
</protein>
<dbReference type="EMBL" id="WBZC01000001">
    <property type="protein sequence ID" value="KAB3541000.1"/>
    <property type="molecule type" value="Genomic_DNA"/>
</dbReference>
<dbReference type="GO" id="GO:0043937">
    <property type="term" value="P:regulation of sporulation"/>
    <property type="evidence" value="ECO:0007669"/>
    <property type="project" value="InterPro"/>
</dbReference>
<dbReference type="SUPFAM" id="SSF140500">
    <property type="entry name" value="BAS1536-like"/>
    <property type="match status" value="1"/>
</dbReference>
<dbReference type="InterPro" id="IPR018540">
    <property type="entry name" value="Spo0E-like"/>
</dbReference>
<evidence type="ECO:0000313" key="1">
    <source>
        <dbReference type="EMBL" id="KAB3541000.1"/>
    </source>
</evidence>
<dbReference type="RefSeq" id="WP_151859589.1">
    <property type="nucleotide sequence ID" value="NZ_WBZC01000001.1"/>
</dbReference>
<organism evidence="1 2">
    <name type="scientific">Alkaliphilus pronyensis</name>
    <dbReference type="NCBI Taxonomy" id="1482732"/>
    <lineage>
        <taxon>Bacteria</taxon>
        <taxon>Bacillati</taxon>
        <taxon>Bacillota</taxon>
        <taxon>Clostridia</taxon>
        <taxon>Peptostreptococcales</taxon>
        <taxon>Natronincolaceae</taxon>
        <taxon>Alkaliphilus</taxon>
    </lineage>
</organism>
<accession>A0A6I0FDF5</accession>
<evidence type="ECO:0000313" key="2">
    <source>
        <dbReference type="Proteomes" id="UP000432715"/>
    </source>
</evidence>
<dbReference type="InterPro" id="IPR037208">
    <property type="entry name" value="Spo0E-like_sf"/>
</dbReference>
<dbReference type="AlphaFoldDB" id="A0A6I0FDF5"/>
<reference evidence="1 2" key="1">
    <citation type="submission" date="2019-10" db="EMBL/GenBank/DDBJ databases">
        <title>Alkaliphilus serpentinus sp. nov. and Alkaliphilus pronyensis sp. nov., two novel anaerobic alkaliphilic species isolated from the serpentinized-hosted hydrothermal field of the Prony Bay (New Caledonia).</title>
        <authorList>
            <person name="Postec A."/>
        </authorList>
    </citation>
    <scope>NUCLEOTIDE SEQUENCE [LARGE SCALE GENOMIC DNA]</scope>
    <source>
        <strain evidence="1 2">LacV</strain>
    </source>
</reference>
<dbReference type="Pfam" id="PF09388">
    <property type="entry name" value="SpoOE-like"/>
    <property type="match status" value="1"/>
</dbReference>
<dbReference type="GO" id="GO:0046983">
    <property type="term" value="F:protein dimerization activity"/>
    <property type="evidence" value="ECO:0007669"/>
    <property type="project" value="InterPro"/>
</dbReference>